<gene>
    <name evidence="1" type="ORF">Pc22g21880</name>
    <name evidence="1" type="ORF">PCH_Pc22g21880</name>
</gene>
<evidence type="ECO:0000313" key="2">
    <source>
        <dbReference type="Proteomes" id="UP000000724"/>
    </source>
</evidence>
<keyword evidence="2" id="KW-1185">Reference proteome</keyword>
<dbReference type="HOGENOM" id="CLU_1475627_0_0_1"/>
<organism evidence="1 2">
    <name type="scientific">Penicillium rubens (strain ATCC 28089 / DSM 1075 / NRRL 1951 / Wisconsin 54-1255)</name>
    <name type="common">Penicillium chrysogenum</name>
    <dbReference type="NCBI Taxonomy" id="500485"/>
    <lineage>
        <taxon>Eukaryota</taxon>
        <taxon>Fungi</taxon>
        <taxon>Dikarya</taxon>
        <taxon>Ascomycota</taxon>
        <taxon>Pezizomycotina</taxon>
        <taxon>Eurotiomycetes</taxon>
        <taxon>Eurotiomycetidae</taxon>
        <taxon>Eurotiales</taxon>
        <taxon>Aspergillaceae</taxon>
        <taxon>Penicillium</taxon>
        <taxon>Penicillium chrysogenum species complex</taxon>
    </lineage>
</organism>
<dbReference type="EMBL" id="AM920437">
    <property type="protein sequence ID" value="CAP99476.1"/>
    <property type="molecule type" value="Genomic_DNA"/>
</dbReference>
<name>B6HTB4_PENRW</name>
<sequence>MPIVREEETRKRGKKLNNGPIGHDEVITRDLYLVDPERQGAKGWQRDEARIQRMTIGQEAIKCPSFGANATLMAVLIMCGLKAWGLWSICPVWLDGSKISGRCEISRVVPLPCQGPRRFSVRSVTRTQYEMSLFWNRTGIALSSDPSSCWCNDWQSDAHNIFMEMKDEGWNPAEGSHSHGTHG</sequence>
<dbReference type="AlphaFoldDB" id="B6HTB4"/>
<proteinExistence type="predicted"/>
<dbReference type="VEuPathDB" id="FungiDB:PCH_Pc22g21880"/>
<dbReference type="Proteomes" id="UP000000724">
    <property type="component" value="Contig Pc00c22"/>
</dbReference>
<evidence type="ECO:0000313" key="1">
    <source>
        <dbReference type="EMBL" id="CAP99476.1"/>
    </source>
</evidence>
<protein>
    <submittedName>
        <fullName evidence="1">Uncharacterized protein</fullName>
    </submittedName>
</protein>
<reference evidence="1 2" key="1">
    <citation type="journal article" date="2008" name="Nat. Biotechnol.">
        <title>Genome sequencing and analysis of the filamentous fungus Penicillium chrysogenum.</title>
        <authorList>
            <person name="van den Berg M.A."/>
            <person name="Albang R."/>
            <person name="Albermann K."/>
            <person name="Badger J.H."/>
            <person name="Daran J.-M."/>
            <person name="Driessen A.J.M."/>
            <person name="Garcia-Estrada C."/>
            <person name="Fedorova N.D."/>
            <person name="Harris D.M."/>
            <person name="Heijne W.H.M."/>
            <person name="Joardar V.S."/>
            <person name="Kiel J.A.K.W."/>
            <person name="Kovalchuk A."/>
            <person name="Martin J.F."/>
            <person name="Nierman W.C."/>
            <person name="Nijland J.G."/>
            <person name="Pronk J.T."/>
            <person name="Roubos J.A."/>
            <person name="van der Klei I.J."/>
            <person name="van Peij N.N.M.E."/>
            <person name="Veenhuis M."/>
            <person name="von Doehren H."/>
            <person name="Wagner C."/>
            <person name="Wortman J.R."/>
            <person name="Bovenberg R.A.L."/>
        </authorList>
    </citation>
    <scope>NUCLEOTIDE SEQUENCE [LARGE SCALE GENOMIC DNA]</scope>
    <source>
        <strain evidence="2">ATCC 28089 / DSM 1075 / NRRL 1951 / Wisconsin 54-1255</strain>
    </source>
</reference>
<accession>B6HTB4</accession>
<dbReference type="OrthoDB" id="10604261at2759"/>